<dbReference type="InterPro" id="IPR045341">
    <property type="entry name" value="DUF6532"/>
</dbReference>
<dbReference type="STRING" id="47428.A0A284QJZ3"/>
<dbReference type="AlphaFoldDB" id="A0A284QJZ3"/>
<evidence type="ECO:0000259" key="2">
    <source>
        <dbReference type="Pfam" id="PF20149"/>
    </source>
</evidence>
<reference evidence="4" key="1">
    <citation type="journal article" date="2017" name="Nat. Ecol. Evol.">
        <title>Genome expansion and lineage-specific genetic innovations in the forest pathogenic fungi Armillaria.</title>
        <authorList>
            <person name="Sipos G."/>
            <person name="Prasanna A.N."/>
            <person name="Walter M.C."/>
            <person name="O'Connor E."/>
            <person name="Balint B."/>
            <person name="Krizsan K."/>
            <person name="Kiss B."/>
            <person name="Hess J."/>
            <person name="Varga T."/>
            <person name="Slot J."/>
            <person name="Riley R."/>
            <person name="Boka B."/>
            <person name="Rigling D."/>
            <person name="Barry K."/>
            <person name="Lee J."/>
            <person name="Mihaltcheva S."/>
            <person name="LaButti K."/>
            <person name="Lipzen A."/>
            <person name="Waldron R."/>
            <person name="Moloney N.M."/>
            <person name="Sperisen C."/>
            <person name="Kredics L."/>
            <person name="Vagvoelgyi C."/>
            <person name="Patrignani A."/>
            <person name="Fitzpatrick D."/>
            <person name="Nagy I."/>
            <person name="Doyle S."/>
            <person name="Anderson J.B."/>
            <person name="Grigoriev I.V."/>
            <person name="Gueldener U."/>
            <person name="Muensterkoetter M."/>
            <person name="Nagy L.G."/>
        </authorList>
    </citation>
    <scope>NUCLEOTIDE SEQUENCE [LARGE SCALE GENOMIC DNA]</scope>
    <source>
        <strain evidence="4">C18/9</strain>
    </source>
</reference>
<dbReference type="Proteomes" id="UP000219338">
    <property type="component" value="Unassembled WGS sequence"/>
</dbReference>
<keyword evidence="4" id="KW-1185">Reference proteome</keyword>
<dbReference type="EMBL" id="FUEG01000001">
    <property type="protein sequence ID" value="SJK96777.1"/>
    <property type="molecule type" value="Genomic_DNA"/>
</dbReference>
<dbReference type="Pfam" id="PF20149">
    <property type="entry name" value="DUF6532"/>
    <property type="match status" value="1"/>
</dbReference>
<proteinExistence type="predicted"/>
<evidence type="ECO:0000313" key="3">
    <source>
        <dbReference type="EMBL" id="SJK96777.1"/>
    </source>
</evidence>
<gene>
    <name evidence="3" type="ORF">ARMOST_00023</name>
</gene>
<protein>
    <recommendedName>
        <fullName evidence="2">DUF6532 domain-containing protein</fullName>
    </recommendedName>
</protein>
<feature type="region of interest" description="Disordered" evidence="1">
    <location>
        <begin position="216"/>
        <end position="280"/>
    </location>
</feature>
<feature type="region of interest" description="Disordered" evidence="1">
    <location>
        <begin position="181"/>
        <end position="200"/>
    </location>
</feature>
<feature type="domain" description="DUF6532" evidence="2">
    <location>
        <begin position="297"/>
        <end position="502"/>
    </location>
</feature>
<dbReference type="OrthoDB" id="3064017at2759"/>
<evidence type="ECO:0000313" key="4">
    <source>
        <dbReference type="Proteomes" id="UP000219338"/>
    </source>
</evidence>
<evidence type="ECO:0000256" key="1">
    <source>
        <dbReference type="SAM" id="MobiDB-lite"/>
    </source>
</evidence>
<feature type="compositionally biased region" description="Polar residues" evidence="1">
    <location>
        <begin position="263"/>
        <end position="277"/>
    </location>
</feature>
<organism evidence="3 4">
    <name type="scientific">Armillaria ostoyae</name>
    <name type="common">Armillaria root rot fungus</name>
    <dbReference type="NCBI Taxonomy" id="47428"/>
    <lineage>
        <taxon>Eukaryota</taxon>
        <taxon>Fungi</taxon>
        <taxon>Dikarya</taxon>
        <taxon>Basidiomycota</taxon>
        <taxon>Agaricomycotina</taxon>
        <taxon>Agaricomycetes</taxon>
        <taxon>Agaricomycetidae</taxon>
        <taxon>Agaricales</taxon>
        <taxon>Marasmiineae</taxon>
        <taxon>Physalacriaceae</taxon>
        <taxon>Armillaria</taxon>
    </lineage>
</organism>
<accession>A0A284QJZ3</accession>
<sequence>MSTFDTADFGQDLLPALQGRGLCQSMATDALKAYRLFICSVTRYLLMKMYPENASESAEMVSDPVTASETIIGLQPQTPYPVPQQYGLPGSFSPFQMPGMFMNAAGGPPMFHHGEDLFHPNMMNSAFQESHNATGTVVNNGMTATITNSITPVTGNCGESTGNQVIGSSILDQDKESEITARSFHSDDITSTPTPVPGPKRPLIHQAEVTMTLLPPATPTPYGWTPHPNPFNLPLPSNSESDKENEDTITPTTDAGMKRGSEDTSPSEDFQNANTAGNKPHRKLVDATFPYLRSLMINGFPWLEDSELEAMVIQAWYAAVDYMIEHHHYVGRPAPTQEEIHLIAQHQIQHCGDLKADAHMFVHNEQNPLFRFQKGADLAALQYNRDLVRALKSKENSFVHQDPMGTHNLSGPGYYQSPLIGMIINERYFNVQHGKEGIRPGFFPDNEIPFTTIALVLVVIECAIDEYEGGKYKMVKFATENYGQKEGDGAVYMQHLNGLKAWEAAHLRAGSDAPACLHKDLFASGKKHAGVVEDAATVQESAPGGCFMFTAEDFAFDIVAPVVPSADSST</sequence>
<name>A0A284QJZ3_ARMOS</name>